<proteinExistence type="predicted"/>
<gene>
    <name evidence="1" type="ORF">ERUC_LOCUS19273</name>
</gene>
<organism evidence="1 2">
    <name type="scientific">Eruca vesicaria subsp. sativa</name>
    <name type="common">Garden rocket</name>
    <name type="synonym">Eruca sativa</name>
    <dbReference type="NCBI Taxonomy" id="29727"/>
    <lineage>
        <taxon>Eukaryota</taxon>
        <taxon>Viridiplantae</taxon>
        <taxon>Streptophyta</taxon>
        <taxon>Embryophyta</taxon>
        <taxon>Tracheophyta</taxon>
        <taxon>Spermatophyta</taxon>
        <taxon>Magnoliopsida</taxon>
        <taxon>eudicotyledons</taxon>
        <taxon>Gunneridae</taxon>
        <taxon>Pentapetalae</taxon>
        <taxon>rosids</taxon>
        <taxon>malvids</taxon>
        <taxon>Brassicales</taxon>
        <taxon>Brassicaceae</taxon>
        <taxon>Brassiceae</taxon>
        <taxon>Eruca</taxon>
    </lineage>
</organism>
<dbReference type="Proteomes" id="UP001642260">
    <property type="component" value="Unassembled WGS sequence"/>
</dbReference>
<dbReference type="AlphaFoldDB" id="A0ABC8KD70"/>
<comment type="caution">
    <text evidence="1">The sequence shown here is derived from an EMBL/GenBank/DDBJ whole genome shotgun (WGS) entry which is preliminary data.</text>
</comment>
<evidence type="ECO:0000313" key="1">
    <source>
        <dbReference type="EMBL" id="CAH8353518.1"/>
    </source>
</evidence>
<dbReference type="EMBL" id="CAKOAT010182932">
    <property type="protein sequence ID" value="CAH8353518.1"/>
    <property type="molecule type" value="Genomic_DNA"/>
</dbReference>
<protein>
    <submittedName>
        <fullName evidence="1">Uncharacterized protein</fullName>
    </submittedName>
</protein>
<accession>A0ABC8KD70</accession>
<keyword evidence="2" id="KW-1185">Reference proteome</keyword>
<evidence type="ECO:0000313" key="2">
    <source>
        <dbReference type="Proteomes" id="UP001642260"/>
    </source>
</evidence>
<sequence length="63" mass="7166">MGAFPELNFWQPKRESHLSAPQPTYSLNDLPFEFKSVGAGFGIILLVFRCTEDLINIKLNQLI</sequence>
<reference evidence="1 2" key="1">
    <citation type="submission" date="2022-03" db="EMBL/GenBank/DDBJ databases">
        <authorList>
            <person name="Macdonald S."/>
            <person name="Ahmed S."/>
            <person name="Newling K."/>
        </authorList>
    </citation>
    <scope>NUCLEOTIDE SEQUENCE [LARGE SCALE GENOMIC DNA]</scope>
</reference>
<name>A0ABC8KD70_ERUVS</name>